<dbReference type="NCBIfam" id="NF009501">
    <property type="entry name" value="PRK12861.1"/>
    <property type="match status" value="1"/>
</dbReference>
<dbReference type="SMART" id="SM00919">
    <property type="entry name" value="Malic_M"/>
    <property type="match status" value="1"/>
</dbReference>
<comment type="caution">
    <text evidence="15">The sequence shown here is derived from an EMBL/GenBank/DDBJ whole genome shotgun (WGS) entry which is preliminary data.</text>
</comment>
<feature type="binding site" evidence="10">
    <location>
        <position position="146"/>
    </location>
    <ligand>
        <name>a divalent metal cation</name>
        <dbReference type="ChEBI" id="CHEBI:60240"/>
    </ligand>
</feature>
<reference evidence="15 16" key="1">
    <citation type="submission" date="2019-12" db="EMBL/GenBank/DDBJ databases">
        <title>Novel species isolated from a subtropical stream in China.</title>
        <authorList>
            <person name="Lu H."/>
        </authorList>
    </citation>
    <scope>NUCLEOTIDE SEQUENCE [LARGE SCALE GENOMIC DNA]</scope>
    <source>
        <strain evidence="15 16">FT107W</strain>
    </source>
</reference>
<keyword evidence="7" id="KW-0560">Oxidoreductase</keyword>
<dbReference type="InterPro" id="IPR045213">
    <property type="entry name" value="Malic_NAD-bd_bact_type"/>
</dbReference>
<dbReference type="Pfam" id="PF12434">
    <property type="entry name" value="Malate_DH"/>
    <property type="match status" value="1"/>
</dbReference>
<dbReference type="GO" id="GO:0006108">
    <property type="term" value="P:malate metabolic process"/>
    <property type="evidence" value="ECO:0007669"/>
    <property type="project" value="InterPro"/>
</dbReference>
<evidence type="ECO:0000259" key="14">
    <source>
        <dbReference type="SMART" id="SM01274"/>
    </source>
</evidence>
<dbReference type="InterPro" id="IPR032683">
    <property type="entry name" value="Malate_DH"/>
</dbReference>
<dbReference type="Gene3D" id="3.40.50.10380">
    <property type="entry name" value="Malic enzyme, N-terminal domain"/>
    <property type="match status" value="1"/>
</dbReference>
<evidence type="ECO:0000313" key="16">
    <source>
        <dbReference type="Proteomes" id="UP000484875"/>
    </source>
</evidence>
<evidence type="ECO:0000256" key="10">
    <source>
        <dbReference type="PIRSR" id="PIRSR036684-2"/>
    </source>
</evidence>
<dbReference type="GO" id="GO:0046872">
    <property type="term" value="F:metal ion binding"/>
    <property type="evidence" value="ECO:0007669"/>
    <property type="project" value="UniProtKB-KW"/>
</dbReference>
<evidence type="ECO:0000256" key="11">
    <source>
        <dbReference type="PIRSR" id="PIRSR036684-3"/>
    </source>
</evidence>
<dbReference type="InterPro" id="IPR036291">
    <property type="entry name" value="NAD(P)-bd_dom_sf"/>
</dbReference>
<dbReference type="Pfam" id="PF01515">
    <property type="entry name" value="PTA_PTB"/>
    <property type="match status" value="1"/>
</dbReference>
<keyword evidence="16" id="KW-1185">Reference proteome</keyword>
<dbReference type="InterPro" id="IPR042112">
    <property type="entry name" value="P_AcTrfase_dom2"/>
</dbReference>
<organism evidence="15 16">
    <name type="scientific">Duganella vulcania</name>
    <dbReference type="NCBI Taxonomy" id="2692166"/>
    <lineage>
        <taxon>Bacteria</taxon>
        <taxon>Pseudomonadati</taxon>
        <taxon>Pseudomonadota</taxon>
        <taxon>Betaproteobacteria</taxon>
        <taxon>Burkholderiales</taxon>
        <taxon>Oxalobacteraceae</taxon>
        <taxon>Telluria group</taxon>
        <taxon>Duganella</taxon>
    </lineage>
</organism>
<dbReference type="InterPro" id="IPR046346">
    <property type="entry name" value="Aminoacid_DH-like_N_sf"/>
</dbReference>
<dbReference type="PIRSF" id="PIRSF036684">
    <property type="entry name" value="ME_PTA"/>
    <property type="match status" value="1"/>
</dbReference>
<dbReference type="GO" id="GO:0016616">
    <property type="term" value="F:oxidoreductase activity, acting on the CH-OH group of donors, NAD or NADP as acceptor"/>
    <property type="evidence" value="ECO:0007669"/>
    <property type="project" value="InterPro"/>
</dbReference>
<evidence type="ECO:0000256" key="2">
    <source>
        <dbReference type="ARBA" id="ARBA00001946"/>
    </source>
</evidence>
<evidence type="ECO:0000256" key="12">
    <source>
        <dbReference type="RuleBase" id="RU003427"/>
    </source>
</evidence>
<dbReference type="InterPro" id="IPR001891">
    <property type="entry name" value="Malic_OxRdtase"/>
</dbReference>
<feature type="active site" description="Proton acceptor" evidence="9">
    <location>
        <position position="104"/>
    </location>
</feature>
<dbReference type="PANTHER" id="PTHR43237">
    <property type="entry name" value="NADP-DEPENDENT MALIC ENZYME"/>
    <property type="match status" value="1"/>
</dbReference>
<feature type="domain" description="Malic enzyme NAD-binding" evidence="13">
    <location>
        <begin position="173"/>
        <end position="410"/>
    </location>
</feature>
<dbReference type="Proteomes" id="UP000484875">
    <property type="component" value="Unassembled WGS sequence"/>
</dbReference>
<dbReference type="InterPro" id="IPR051674">
    <property type="entry name" value="Malate_Decarboxylase"/>
</dbReference>
<dbReference type="InterPro" id="IPR012301">
    <property type="entry name" value="Malic_N_dom"/>
</dbReference>
<dbReference type="SUPFAM" id="SSF51735">
    <property type="entry name" value="NAD(P)-binding Rossmann-fold domains"/>
    <property type="match status" value="1"/>
</dbReference>
<dbReference type="PRINTS" id="PR00072">
    <property type="entry name" value="MALOXRDTASE"/>
</dbReference>
<dbReference type="GO" id="GO:0016746">
    <property type="term" value="F:acyltransferase activity"/>
    <property type="evidence" value="ECO:0007669"/>
    <property type="project" value="InterPro"/>
</dbReference>
<protein>
    <submittedName>
        <fullName evidence="15">NADP-dependent malic enzyme</fullName>
    </submittedName>
</protein>
<dbReference type="Gene3D" id="3.40.50.720">
    <property type="entry name" value="NAD(P)-binding Rossmann-like Domain"/>
    <property type="match status" value="1"/>
</dbReference>
<proteinExistence type="inferred from homology"/>
<dbReference type="SUPFAM" id="SSF53223">
    <property type="entry name" value="Aminoacid dehydrogenase-like, N-terminal domain"/>
    <property type="match status" value="1"/>
</dbReference>
<dbReference type="Gene3D" id="3.40.50.10950">
    <property type="match status" value="1"/>
</dbReference>
<evidence type="ECO:0000256" key="9">
    <source>
        <dbReference type="PIRSR" id="PIRSR036684-1"/>
    </source>
</evidence>
<comment type="similarity">
    <text evidence="3">In the N-terminal section; belongs to the malic enzymes family.</text>
</comment>
<evidence type="ECO:0000256" key="6">
    <source>
        <dbReference type="ARBA" id="ARBA00022723"/>
    </source>
</evidence>
<feature type="binding site" evidence="11">
    <location>
        <position position="297"/>
    </location>
    <ligand>
        <name>a divalent metal cation</name>
        <dbReference type="ChEBI" id="CHEBI:60240"/>
    </ligand>
</feature>
<evidence type="ECO:0000259" key="13">
    <source>
        <dbReference type="SMART" id="SM00919"/>
    </source>
</evidence>
<keyword evidence="6 10" id="KW-0479">Metal-binding</keyword>
<dbReference type="Pfam" id="PF00390">
    <property type="entry name" value="malic"/>
    <property type="match status" value="1"/>
</dbReference>
<evidence type="ECO:0000256" key="5">
    <source>
        <dbReference type="ARBA" id="ARBA00008785"/>
    </source>
</evidence>
<dbReference type="AlphaFoldDB" id="A0A845HU60"/>
<dbReference type="RefSeq" id="WP_161093203.1">
    <property type="nucleotide sequence ID" value="NZ_WWCV01000109.1"/>
</dbReference>
<dbReference type="InterPro" id="IPR037062">
    <property type="entry name" value="Malic_N_dom_sf"/>
</dbReference>
<name>A0A845HU60_9BURK</name>
<feature type="binding site" evidence="11">
    <location>
        <position position="172"/>
    </location>
    <ligand>
        <name>a divalent metal cation</name>
        <dbReference type="ChEBI" id="CHEBI:60240"/>
    </ligand>
</feature>
<keyword evidence="11" id="KW-0521">NADP</keyword>
<comment type="cofactor">
    <cofactor evidence="2">
        <name>Mg(2+)</name>
        <dbReference type="ChEBI" id="CHEBI:18420"/>
    </cofactor>
</comment>
<dbReference type="InterPro" id="IPR012188">
    <property type="entry name" value="ME_PTA"/>
</dbReference>
<evidence type="ECO:0000313" key="15">
    <source>
        <dbReference type="EMBL" id="MYN20963.1"/>
    </source>
</evidence>
<dbReference type="InterPro" id="IPR012302">
    <property type="entry name" value="Malic_NAD-bd"/>
</dbReference>
<dbReference type="Gene3D" id="3.40.50.10750">
    <property type="entry name" value="Isocitrate/Isopropylmalate dehydrogenase-like"/>
    <property type="match status" value="1"/>
</dbReference>
<gene>
    <name evidence="15" type="ORF">GTP81_29930</name>
</gene>
<dbReference type="InterPro" id="IPR002505">
    <property type="entry name" value="PTA_PTB"/>
</dbReference>
<keyword evidence="8" id="KW-0511">Multifunctional enzyme</keyword>
<dbReference type="FunFam" id="3.40.50.10380:FF:000003">
    <property type="entry name" value="NADP-dependent malic enzyme"/>
    <property type="match status" value="1"/>
</dbReference>
<sequence length="772" mass="84027">MDSSSDKKEELRQQLRLAALEYHECPTPGKISVTPTKQLTNQRDLALAYSPGVAAPCEEIVIDPANAYKYTARGNLVAVITNGTAVLGLGNIGPLAAKPVMEGKGVLFKKFAGIDVFDIEINESDPDKLVDIIASLEPTFGGVNLEDIKAPECFYIERQLRDRMKIPVFHDDQHGTAIIVGAAIMNGIQYVGKDIANCKLVVSGAGAAALACLDLIVDLGFPLENIYVTDLAGVVYKGRKELMDPDKERFARDTTARTLAEVINDADIFLGLSAGGVLKQDMVKAMAPNPLILALANPNPEILPEDVKAVRGDAIICTGRSDYPNQVNNVLCFPYIFRGALDCGATTITREMEIAVVHAIAELAHAEQSDIVATTYGFTNLSFGPEYLIPMPFDPRLLIKIAPAVAKAAEDSGVATRPIKDLQAYADSLQQFVYRSGTFMKPLFQVAKKTASDLKRIVYAEGEEERILRAVQVIVDEKLARPILVGRPAVLETRINKFGLRLKQGVDFDVINPDHDERYRDYWQAYYELTARKGVTQEYAKLEMRRRHSLIGAMMIKKGDADGMICGTFGTTQLHLHYIDQVLGKRDGACVYAAMNVLIMPERQLVMVDTHVNENPNAKELAAITVMAAEEMRRFGLSPRAALLSHSNFGSSNSESAQKMRAALELVKQLDPALEVDGEMHGDTALDSKLRNSIMPGTSLKGDANLLVMPNIDAANIAYNLVKTAAGNGIAVGPILLGCAKPVHILTPSATVRRIVNMTALCVVDAVAQRKV</sequence>
<accession>A0A845HU60</accession>
<dbReference type="SUPFAM" id="SSF53659">
    <property type="entry name" value="Isocitrate/Isopropylmalate dehydrogenase-like"/>
    <property type="match status" value="1"/>
</dbReference>
<dbReference type="InterPro" id="IPR042113">
    <property type="entry name" value="P_AcTrfase_dom1"/>
</dbReference>
<evidence type="ECO:0000256" key="7">
    <source>
        <dbReference type="ARBA" id="ARBA00023002"/>
    </source>
</evidence>
<dbReference type="SMART" id="SM01274">
    <property type="entry name" value="malic"/>
    <property type="match status" value="1"/>
</dbReference>
<feature type="binding site" evidence="10">
    <location>
        <position position="147"/>
    </location>
    <ligand>
        <name>a divalent metal cation</name>
        <dbReference type="ChEBI" id="CHEBI:60240"/>
    </ligand>
</feature>
<evidence type="ECO:0000256" key="1">
    <source>
        <dbReference type="ARBA" id="ARBA00001936"/>
    </source>
</evidence>
<dbReference type="Pfam" id="PF03949">
    <property type="entry name" value="Malic_M"/>
    <property type="match status" value="1"/>
</dbReference>
<feature type="binding site" evidence="11">
    <location>
        <begin position="86"/>
        <end position="93"/>
    </location>
    <ligand>
        <name>NADP(+)</name>
        <dbReference type="ChEBI" id="CHEBI:58349"/>
    </ligand>
</feature>
<dbReference type="PANTHER" id="PTHR43237:SF4">
    <property type="entry name" value="NADP-DEPENDENT MALIC ENZYME"/>
    <property type="match status" value="1"/>
</dbReference>
<evidence type="ECO:0000256" key="4">
    <source>
        <dbReference type="ARBA" id="ARBA00008756"/>
    </source>
</evidence>
<evidence type="ECO:0000256" key="3">
    <source>
        <dbReference type="ARBA" id="ARBA00007686"/>
    </source>
</evidence>
<feature type="domain" description="Malic enzyme N-terminal" evidence="14">
    <location>
        <begin position="28"/>
        <end position="161"/>
    </location>
</feature>
<comment type="similarity">
    <text evidence="5 12">Belongs to the malic enzymes family.</text>
</comment>
<dbReference type="FunFam" id="3.40.50.720:FF:000095">
    <property type="entry name" value="NADP-dependent malic enzyme"/>
    <property type="match status" value="1"/>
</dbReference>
<evidence type="ECO:0000256" key="8">
    <source>
        <dbReference type="ARBA" id="ARBA00023268"/>
    </source>
</evidence>
<dbReference type="GO" id="GO:0004470">
    <property type="term" value="F:malic enzyme activity"/>
    <property type="evidence" value="ECO:0007669"/>
    <property type="project" value="InterPro"/>
</dbReference>
<comment type="cofactor">
    <cofactor evidence="1">
        <name>Mn(2+)</name>
        <dbReference type="ChEBI" id="CHEBI:29035"/>
    </cofactor>
</comment>
<dbReference type="CDD" id="cd05311">
    <property type="entry name" value="NAD_bind_2_malic_enz"/>
    <property type="match status" value="1"/>
</dbReference>
<dbReference type="EMBL" id="WWCV01000109">
    <property type="protein sequence ID" value="MYN20963.1"/>
    <property type="molecule type" value="Genomic_DNA"/>
</dbReference>
<comment type="similarity">
    <text evidence="4">In the C-terminal section; belongs to the phosphate acetyltransferase and butyryltransferase family.</text>
</comment>
<dbReference type="GO" id="GO:0051287">
    <property type="term" value="F:NAD binding"/>
    <property type="evidence" value="ECO:0007669"/>
    <property type="project" value="InterPro"/>
</dbReference>